<feature type="transmembrane region" description="Helical" evidence="1">
    <location>
        <begin position="29"/>
        <end position="47"/>
    </location>
</feature>
<keyword evidence="1" id="KW-0812">Transmembrane</keyword>
<evidence type="ECO:0000313" key="3">
    <source>
        <dbReference type="Proteomes" id="UP001596201"/>
    </source>
</evidence>
<keyword evidence="1" id="KW-0472">Membrane</keyword>
<protein>
    <submittedName>
        <fullName evidence="2">Uncharacterized protein</fullName>
    </submittedName>
</protein>
<gene>
    <name evidence="2" type="ORF">ACFPJ5_16565</name>
</gene>
<feature type="transmembrane region" description="Helical" evidence="1">
    <location>
        <begin position="7"/>
        <end position="23"/>
    </location>
</feature>
<comment type="caution">
    <text evidence="2">The sequence shown here is derived from an EMBL/GenBank/DDBJ whole genome shotgun (WGS) entry which is preliminary data.</text>
</comment>
<accession>A0ABD5REQ4</accession>
<keyword evidence="1" id="KW-1133">Transmembrane helix</keyword>
<dbReference type="Proteomes" id="UP001596201">
    <property type="component" value="Unassembled WGS sequence"/>
</dbReference>
<name>A0ABD5REQ4_9EURY</name>
<sequence length="60" mass="6873">MPRNSPLAVLLLVVLLIVVPLALVFWFPLAVFLLAVGGGYLLVRWYLRRRLERGPRDRST</sequence>
<dbReference type="AlphaFoldDB" id="A0ABD5REQ4"/>
<evidence type="ECO:0000313" key="2">
    <source>
        <dbReference type="EMBL" id="MFC5368540.1"/>
    </source>
</evidence>
<keyword evidence="3" id="KW-1185">Reference proteome</keyword>
<dbReference type="EMBL" id="JBHSKX010000002">
    <property type="protein sequence ID" value="MFC5368540.1"/>
    <property type="molecule type" value="Genomic_DNA"/>
</dbReference>
<reference evidence="2 3" key="1">
    <citation type="journal article" date="2019" name="Int. J. Syst. Evol. Microbiol.">
        <title>The Global Catalogue of Microorganisms (GCM) 10K type strain sequencing project: providing services to taxonomists for standard genome sequencing and annotation.</title>
        <authorList>
            <consortium name="The Broad Institute Genomics Platform"/>
            <consortium name="The Broad Institute Genome Sequencing Center for Infectious Disease"/>
            <person name="Wu L."/>
            <person name="Ma J."/>
        </authorList>
    </citation>
    <scope>NUCLEOTIDE SEQUENCE [LARGE SCALE GENOMIC DNA]</scope>
    <source>
        <strain evidence="2 3">CGMCC 1.12237</strain>
    </source>
</reference>
<dbReference type="RefSeq" id="WP_227230812.1">
    <property type="nucleotide sequence ID" value="NZ_JAJCVJ010000002.1"/>
</dbReference>
<organism evidence="2 3">
    <name type="scientific">Salinirubrum litoreum</name>
    <dbReference type="NCBI Taxonomy" id="1126234"/>
    <lineage>
        <taxon>Archaea</taxon>
        <taxon>Methanobacteriati</taxon>
        <taxon>Methanobacteriota</taxon>
        <taxon>Stenosarchaea group</taxon>
        <taxon>Halobacteria</taxon>
        <taxon>Halobacteriales</taxon>
        <taxon>Haloferacaceae</taxon>
        <taxon>Salinirubrum</taxon>
    </lineage>
</organism>
<evidence type="ECO:0000256" key="1">
    <source>
        <dbReference type="SAM" id="Phobius"/>
    </source>
</evidence>
<proteinExistence type="predicted"/>